<evidence type="ECO:0000256" key="1">
    <source>
        <dbReference type="ARBA" id="ARBA00001946"/>
    </source>
</evidence>
<dbReference type="OrthoDB" id="104705at2157"/>
<organism evidence="4 5">
    <name type="scientific">Nitrososphaera viennensis EN76</name>
    <dbReference type="NCBI Taxonomy" id="926571"/>
    <lineage>
        <taxon>Archaea</taxon>
        <taxon>Nitrososphaerota</taxon>
        <taxon>Nitrososphaeria</taxon>
        <taxon>Nitrososphaerales</taxon>
        <taxon>Nitrososphaeraceae</taxon>
        <taxon>Nitrososphaera</taxon>
    </lineage>
</organism>
<sequence>MKNAPEGWKILSSRQVYNHRYLSVYEDEMDLAGKRKKTYIRGRRLDYSTIVPFSDDGKSILTIKSYRHLVDSYQVEVPSGYIEKGEAPLAAARRELEEETGYIAKSMVKVGSYTLDYSMFEQTGNVFAAYGLENTGTKKLGSMEEISQVRFVRLQKVKKMLLEGRILNAASIVALYRAIHYHETGPGK</sequence>
<accession>A0A060HT90</accession>
<comment type="cofactor">
    <cofactor evidence="1">
        <name>Mg(2+)</name>
        <dbReference type="ChEBI" id="CHEBI:18420"/>
    </cofactor>
</comment>
<proteinExistence type="predicted"/>
<dbReference type="PROSITE" id="PS00893">
    <property type="entry name" value="NUDIX_BOX"/>
    <property type="match status" value="1"/>
</dbReference>
<keyword evidence="5" id="KW-1185">Reference proteome</keyword>
<evidence type="ECO:0000259" key="3">
    <source>
        <dbReference type="PROSITE" id="PS51462"/>
    </source>
</evidence>
<dbReference type="GO" id="GO:0006753">
    <property type="term" value="P:nucleoside phosphate metabolic process"/>
    <property type="evidence" value="ECO:0007669"/>
    <property type="project" value="TreeGrafter"/>
</dbReference>
<dbReference type="GO" id="GO:0019693">
    <property type="term" value="P:ribose phosphate metabolic process"/>
    <property type="evidence" value="ECO:0007669"/>
    <property type="project" value="TreeGrafter"/>
</dbReference>
<dbReference type="InterPro" id="IPR000086">
    <property type="entry name" value="NUDIX_hydrolase_dom"/>
</dbReference>
<dbReference type="InterPro" id="IPR020084">
    <property type="entry name" value="NUDIX_hydrolase_CS"/>
</dbReference>
<gene>
    <name evidence="4" type="ORF">NVIE_020960</name>
</gene>
<dbReference type="EMBL" id="CP007536">
    <property type="protein sequence ID" value="AIC16357.1"/>
    <property type="molecule type" value="Genomic_DNA"/>
</dbReference>
<dbReference type="Pfam" id="PF00293">
    <property type="entry name" value="NUDIX"/>
    <property type="match status" value="1"/>
</dbReference>
<keyword evidence="2" id="KW-0378">Hydrolase</keyword>
<evidence type="ECO:0000256" key="2">
    <source>
        <dbReference type="ARBA" id="ARBA00022801"/>
    </source>
</evidence>
<dbReference type="SUPFAM" id="SSF55811">
    <property type="entry name" value="Nudix"/>
    <property type="match status" value="1"/>
</dbReference>
<dbReference type="PROSITE" id="PS51462">
    <property type="entry name" value="NUDIX"/>
    <property type="match status" value="1"/>
</dbReference>
<evidence type="ECO:0000313" key="4">
    <source>
        <dbReference type="EMBL" id="AIC16357.1"/>
    </source>
</evidence>
<dbReference type="KEGG" id="nvn:NVIE_020960"/>
<dbReference type="AlphaFoldDB" id="A0A060HT90"/>
<dbReference type="InterPro" id="IPR015797">
    <property type="entry name" value="NUDIX_hydrolase-like_dom_sf"/>
</dbReference>
<dbReference type="GO" id="GO:0016787">
    <property type="term" value="F:hydrolase activity"/>
    <property type="evidence" value="ECO:0007669"/>
    <property type="project" value="UniProtKB-KW"/>
</dbReference>
<dbReference type="Proteomes" id="UP000027093">
    <property type="component" value="Chromosome"/>
</dbReference>
<dbReference type="PANTHER" id="PTHR11839:SF18">
    <property type="entry name" value="NUDIX HYDROLASE DOMAIN-CONTAINING PROTEIN"/>
    <property type="match status" value="1"/>
</dbReference>
<evidence type="ECO:0000313" key="5">
    <source>
        <dbReference type="Proteomes" id="UP000027093"/>
    </source>
</evidence>
<reference evidence="4 5" key="1">
    <citation type="journal article" date="2014" name="Int. J. Syst. Evol. Microbiol.">
        <title>Nitrososphaera viennensis gen. nov., sp. nov., an aerobic and mesophilic, ammonia-oxidizing archaeon from soil and a member of the archaeal phylum Thaumarchaeota.</title>
        <authorList>
            <person name="Stieglmeier M."/>
            <person name="Klingl A."/>
            <person name="Alves R.J."/>
            <person name="Rittmann S.K."/>
            <person name="Melcher M."/>
            <person name="Leisch N."/>
            <person name="Schleper C."/>
        </authorList>
    </citation>
    <scope>NUCLEOTIDE SEQUENCE [LARGE SCALE GENOMIC DNA]</scope>
    <source>
        <strain evidence="4">EN76</strain>
    </source>
</reference>
<dbReference type="Gene3D" id="3.90.79.10">
    <property type="entry name" value="Nucleoside Triphosphate Pyrophosphohydrolase"/>
    <property type="match status" value="1"/>
</dbReference>
<dbReference type="STRING" id="926571.NVIE_020960"/>
<protein>
    <recommendedName>
        <fullName evidence="3">Nudix hydrolase domain-containing protein</fullName>
    </recommendedName>
</protein>
<dbReference type="GeneID" id="74947338"/>
<dbReference type="HOGENOM" id="CLU_062658_5_2_2"/>
<name>A0A060HT90_9ARCH</name>
<dbReference type="PANTHER" id="PTHR11839">
    <property type="entry name" value="UDP/ADP-SUGAR PYROPHOSPHATASE"/>
    <property type="match status" value="1"/>
</dbReference>
<dbReference type="RefSeq" id="WP_075055130.1">
    <property type="nucleotide sequence ID" value="NZ_CP007536.1"/>
</dbReference>
<feature type="domain" description="Nudix hydrolase" evidence="3">
    <location>
        <begin position="43"/>
        <end position="174"/>
    </location>
</feature>